<dbReference type="Proteomes" id="UP000006764">
    <property type="component" value="Chromosome"/>
</dbReference>
<feature type="transmembrane region" description="Helical" evidence="1">
    <location>
        <begin position="66"/>
        <end position="86"/>
    </location>
</feature>
<keyword evidence="1" id="KW-0812">Transmembrane</keyword>
<organism evidence="2 3">
    <name type="scientific">Isoalcanivorax pacificus W11-5</name>
    <dbReference type="NCBI Taxonomy" id="391936"/>
    <lineage>
        <taxon>Bacteria</taxon>
        <taxon>Pseudomonadati</taxon>
        <taxon>Pseudomonadota</taxon>
        <taxon>Gammaproteobacteria</taxon>
        <taxon>Oceanospirillales</taxon>
        <taxon>Alcanivoracaceae</taxon>
        <taxon>Isoalcanivorax</taxon>
    </lineage>
</organism>
<name>A0A0B4XHJ2_9GAMM</name>
<evidence type="ECO:0000313" key="3">
    <source>
        <dbReference type="Proteomes" id="UP000006764"/>
    </source>
</evidence>
<reference evidence="2 3" key="1">
    <citation type="journal article" date="2012" name="J. Bacteriol.">
        <title>Genome sequence of an alkane-degrading bacterium, Alcanivorax pacificus type strain W11-5, isolated from deep sea sediment.</title>
        <authorList>
            <person name="Lai Q."/>
            <person name="Shao Z."/>
        </authorList>
    </citation>
    <scope>NUCLEOTIDE SEQUENCE [LARGE SCALE GENOMIC DNA]</scope>
    <source>
        <strain evidence="2 3">W11-5</strain>
    </source>
</reference>
<dbReference type="InterPro" id="IPR018643">
    <property type="entry name" value="DUF2069_membrane"/>
</dbReference>
<evidence type="ECO:0000256" key="1">
    <source>
        <dbReference type="SAM" id="Phobius"/>
    </source>
</evidence>
<accession>A0A0B4XHJ2</accession>
<dbReference type="STRING" id="391936.S7S_06065"/>
<evidence type="ECO:0008006" key="4">
    <source>
        <dbReference type="Google" id="ProtNLM"/>
    </source>
</evidence>
<gene>
    <name evidence="2" type="ORF">S7S_06065</name>
</gene>
<dbReference type="EMBL" id="CP004387">
    <property type="protein sequence ID" value="AJD47629.1"/>
    <property type="molecule type" value="Genomic_DNA"/>
</dbReference>
<keyword evidence="1" id="KW-1133">Transmembrane helix</keyword>
<dbReference type="RefSeq" id="WP_008738000.1">
    <property type="nucleotide sequence ID" value="NZ_CP004387.1"/>
</dbReference>
<dbReference type="Pfam" id="PF09842">
    <property type="entry name" value="DUF2069"/>
    <property type="match status" value="1"/>
</dbReference>
<sequence length="119" mass="13214">MTGSFTLLLNLNRLFFFLLLVAGIGGLWGLAPPDVPGIAKVFMSLLLYTPLLLFIPAAVHGSARQLTWLSFVLMFYFCGFVVQLFYPPPMLYLAIVRVALVCALFTTCLLLIRSQPGDR</sequence>
<keyword evidence="3" id="KW-1185">Reference proteome</keyword>
<dbReference type="HOGENOM" id="CLU_2056386_0_0_6"/>
<feature type="transmembrane region" description="Helical" evidence="1">
    <location>
        <begin position="12"/>
        <end position="31"/>
    </location>
</feature>
<evidence type="ECO:0000313" key="2">
    <source>
        <dbReference type="EMBL" id="AJD47629.1"/>
    </source>
</evidence>
<protein>
    <recommendedName>
        <fullName evidence="4">DUF2069 domain-containing protein</fullName>
    </recommendedName>
</protein>
<dbReference type="AlphaFoldDB" id="A0A0B4XHJ2"/>
<feature type="transmembrane region" description="Helical" evidence="1">
    <location>
        <begin position="92"/>
        <end position="112"/>
    </location>
</feature>
<proteinExistence type="predicted"/>
<dbReference type="KEGG" id="apac:S7S_06065"/>
<feature type="transmembrane region" description="Helical" evidence="1">
    <location>
        <begin position="37"/>
        <end position="59"/>
    </location>
</feature>
<keyword evidence="1" id="KW-0472">Membrane</keyword>